<evidence type="ECO:0000313" key="1">
    <source>
        <dbReference type="EMBL" id="SUA71108.1"/>
    </source>
</evidence>
<accession>A0A378Y2P4</accession>
<dbReference type="InterPro" id="IPR011044">
    <property type="entry name" value="Quino_amine_DH_bsu"/>
</dbReference>
<proteinExistence type="predicted"/>
<dbReference type="Proteomes" id="UP000254400">
    <property type="component" value="Unassembled WGS sequence"/>
</dbReference>
<reference evidence="1 2" key="1">
    <citation type="submission" date="2018-06" db="EMBL/GenBank/DDBJ databases">
        <authorList>
            <consortium name="Pathogen Informatics"/>
            <person name="Doyle S."/>
        </authorList>
    </citation>
    <scope>NUCLEOTIDE SEQUENCE [LARGE SCALE GENOMIC DNA]</scope>
    <source>
        <strain evidence="1 2">NCTC10343</strain>
    </source>
</reference>
<dbReference type="SUPFAM" id="SSF50969">
    <property type="entry name" value="YVTN repeat-like/Quinoprotein amine dehydrogenase"/>
    <property type="match status" value="1"/>
</dbReference>
<name>A0A378Y2P4_PAEPO</name>
<evidence type="ECO:0008006" key="3">
    <source>
        <dbReference type="Google" id="ProtNLM"/>
    </source>
</evidence>
<protein>
    <recommendedName>
        <fullName evidence="3">WD40 repeat domain-containing protein</fullName>
    </recommendedName>
</protein>
<evidence type="ECO:0000313" key="2">
    <source>
        <dbReference type="Proteomes" id="UP000254400"/>
    </source>
</evidence>
<dbReference type="EMBL" id="UGSC01000001">
    <property type="protein sequence ID" value="SUA71108.1"/>
    <property type="molecule type" value="Genomic_DNA"/>
</dbReference>
<gene>
    <name evidence="1" type="ORF">NCTC10343_03995</name>
</gene>
<dbReference type="AlphaFoldDB" id="A0A378Y2P4"/>
<organism evidence="1 2">
    <name type="scientific">Paenibacillus polymyxa</name>
    <name type="common">Bacillus polymyxa</name>
    <dbReference type="NCBI Taxonomy" id="1406"/>
    <lineage>
        <taxon>Bacteria</taxon>
        <taxon>Bacillati</taxon>
        <taxon>Bacillota</taxon>
        <taxon>Bacilli</taxon>
        <taxon>Bacillales</taxon>
        <taxon>Paenibacillaceae</taxon>
        <taxon>Paenibacillus</taxon>
    </lineage>
</organism>
<sequence>MMPFHHVSLPDLPQTIGRLTAIYPLKGGSQGSITLLALNTQAELWRLELCSGNAELCTRICIPDFNPLQPVQMVTSPDGKYVAISNRFGRHAAVYDLVHAQEKMQLSRDEYHYDKSMFPLAFAHRDGACILVHGTEWNRLDLTDIETGRLLTARPSPVYNNESKDEHYLDYFHGRLLASPEGKWMADTGWVWAPLGVVRTWSLSDWLLNPWESENGPSVRHLWQTIDWDGPVCWTGPDTLAVWGQMDADLLEEEDWGEEGVEPAVVLFDMTQPGYRRVLSAIPPLNCKPDEYGIYPYPQADITACGDRLFLWGKEVPLQVWRLSSGVREYIDTERFPLIYHQEAGIFIELNPDSGCTALSYDE</sequence>
<dbReference type="GeneID" id="93347321"/>
<dbReference type="RefSeq" id="WP_230877313.1">
    <property type="nucleotide sequence ID" value="NZ_CP036496.1"/>
</dbReference>